<proteinExistence type="predicted"/>
<dbReference type="Gene3D" id="2.130.10.10">
    <property type="entry name" value="YVTN repeat-like/Quinoprotein amine dehydrogenase"/>
    <property type="match status" value="2"/>
</dbReference>
<accession>A0ABX7RB24</accession>
<keyword evidence="1 2" id="KW-0732">Signal</keyword>
<name>A0ABX7RB24_9GAMM</name>
<dbReference type="InterPro" id="IPR011048">
    <property type="entry name" value="Haem_d1_sf"/>
</dbReference>
<dbReference type="PANTHER" id="PTHR47197">
    <property type="entry name" value="PROTEIN NIRF"/>
    <property type="match status" value="1"/>
</dbReference>
<reference evidence="4 5" key="1">
    <citation type="submission" date="2021-02" db="EMBL/GenBank/DDBJ databases">
        <title>Lysobacter arenosi sp. nov., isolated from soil of gangwondo yeongwol, south Korea.</title>
        <authorList>
            <person name="Kim K.R."/>
            <person name="Kim K.H."/>
            <person name="Jeon C.O."/>
        </authorList>
    </citation>
    <scope>NUCLEOTIDE SEQUENCE [LARGE SCALE GENOMIC DNA]</scope>
    <source>
        <strain evidence="4 5">R7</strain>
    </source>
</reference>
<dbReference type="Pfam" id="PF21783">
    <property type="entry name" value="YNCE"/>
    <property type="match status" value="1"/>
</dbReference>
<dbReference type="EMBL" id="CP071517">
    <property type="protein sequence ID" value="QSX75338.1"/>
    <property type="molecule type" value="Genomic_DNA"/>
</dbReference>
<feature type="domain" description="YNCE-like beta-propeller" evidence="3">
    <location>
        <begin position="163"/>
        <end position="273"/>
    </location>
</feature>
<evidence type="ECO:0000259" key="3">
    <source>
        <dbReference type="Pfam" id="PF21783"/>
    </source>
</evidence>
<organism evidence="4 5">
    <name type="scientific">Lysobacter arenosi</name>
    <dbReference type="NCBI Taxonomy" id="2795387"/>
    <lineage>
        <taxon>Bacteria</taxon>
        <taxon>Pseudomonadati</taxon>
        <taxon>Pseudomonadota</taxon>
        <taxon>Gammaproteobacteria</taxon>
        <taxon>Lysobacterales</taxon>
        <taxon>Lysobacteraceae</taxon>
        <taxon>Lysobacter</taxon>
    </lineage>
</organism>
<feature type="chain" id="PRO_5047113184" evidence="2">
    <location>
        <begin position="23"/>
        <end position="338"/>
    </location>
</feature>
<dbReference type="InterPro" id="IPR048433">
    <property type="entry name" value="YNCE-like_beta-prop"/>
</dbReference>
<dbReference type="Proteomes" id="UP000663400">
    <property type="component" value="Chromosome"/>
</dbReference>
<dbReference type="InterPro" id="IPR051200">
    <property type="entry name" value="Host-pathogen_enzymatic-act"/>
</dbReference>
<evidence type="ECO:0000313" key="5">
    <source>
        <dbReference type="Proteomes" id="UP000663400"/>
    </source>
</evidence>
<evidence type="ECO:0000313" key="4">
    <source>
        <dbReference type="EMBL" id="QSX75338.1"/>
    </source>
</evidence>
<gene>
    <name evidence="4" type="ORF">HIV01_001890</name>
</gene>
<dbReference type="SUPFAM" id="SSF51004">
    <property type="entry name" value="C-terminal (heme d1) domain of cytochrome cd1-nitrite reductase"/>
    <property type="match status" value="1"/>
</dbReference>
<evidence type="ECO:0000256" key="1">
    <source>
        <dbReference type="ARBA" id="ARBA00022729"/>
    </source>
</evidence>
<feature type="signal peptide" evidence="2">
    <location>
        <begin position="1"/>
        <end position="22"/>
    </location>
</feature>
<keyword evidence="5" id="KW-1185">Reference proteome</keyword>
<protein>
    <submittedName>
        <fullName evidence="4">Beta-propeller fold lactonase family protein</fullName>
    </submittedName>
</protein>
<dbReference type="InterPro" id="IPR015943">
    <property type="entry name" value="WD40/YVTN_repeat-like_dom_sf"/>
</dbReference>
<evidence type="ECO:0000256" key="2">
    <source>
        <dbReference type="SAM" id="SignalP"/>
    </source>
</evidence>
<dbReference type="RefSeq" id="WP_200604580.1">
    <property type="nucleotide sequence ID" value="NZ_CP071517.1"/>
</dbReference>
<sequence length="338" mass="34926">MIRPVVLSLSLALALSPGMIPAAGSTELLVGNKSADTVWRLSTDDGRKLGEFATGQGPHEIVVSSDGRTALVSNYGSQSPGSSLSVLDLAGGGAARSIDLGDNTRPHGMRLMPGNKRAVVTTEGSRKLLVVDIEKAKVDSAIDLGEGRGHMVALSVDGATAYVTKIDAGTVSRVDLKAGRKTHEVAAGAGAEGVAVHPRSGEVWVSNREAGTVTVHDPATLAVRATVPSPGFPIRVVFTADGRHALATNARAATLSVIDVEGKRVIQTVDLSRKGAQYSQTMLGRAALPIGVIADPSGKRVYVAISGGDEIAVVDTARWQVVGQWKTGREPDALGVVP</sequence>
<dbReference type="PANTHER" id="PTHR47197:SF3">
    <property type="entry name" value="DIHYDRO-HEME D1 DEHYDROGENASE"/>
    <property type="match status" value="1"/>
</dbReference>